<evidence type="ECO:0000256" key="6">
    <source>
        <dbReference type="ARBA" id="ARBA00025321"/>
    </source>
</evidence>
<name>A0ABT3Z8D7_9HYPH</name>
<sequence>MTAAEAGGRHWQRSQVDERSRQYNYREYEAQQRLQQQRRPIYRQHRRNNNDGVALGIIGLGVGAIIGGAIANSHNNPRVTYEQPRVRNQARTASGGRYEPWSNSWLRYCSDKYRSFNASTGTYRGYDGRDHFCVVN</sequence>
<evidence type="ECO:0000256" key="4">
    <source>
        <dbReference type="ARBA" id="ARBA00022475"/>
    </source>
</evidence>
<comment type="subcellular location">
    <subcellularLocation>
        <location evidence="1">Membrane</location>
        <topology evidence="1">Single-pass membrane protein</topology>
    </subcellularLocation>
</comment>
<dbReference type="RefSeq" id="WP_267653581.1">
    <property type="nucleotide sequence ID" value="NZ_JAOVZR010000001.1"/>
</dbReference>
<evidence type="ECO:0000313" key="9">
    <source>
        <dbReference type="EMBL" id="MCY0147989.1"/>
    </source>
</evidence>
<keyword evidence="8" id="KW-1133">Transmembrane helix</keyword>
<protein>
    <recommendedName>
        <fullName evidence="3">Lectin-like protein BA14k</fullName>
    </recommendedName>
</protein>
<evidence type="ECO:0000256" key="1">
    <source>
        <dbReference type="ARBA" id="ARBA00004167"/>
    </source>
</evidence>
<keyword evidence="8" id="KW-0472">Membrane</keyword>
<comment type="function">
    <text evidence="6">Has immunoglobulin-binding and hemagglutination properties, and can bind to mannose. Essential for virulence. May be involved in LPS biosynthesis or polysaccharide transport.</text>
</comment>
<comment type="caution">
    <text evidence="9">The sequence shown here is derived from an EMBL/GenBank/DDBJ whole genome shotgun (WGS) entry which is preliminary data.</text>
</comment>
<accession>A0ABT3Z8D7</accession>
<feature type="transmembrane region" description="Helical" evidence="8">
    <location>
        <begin position="52"/>
        <end position="71"/>
    </location>
</feature>
<evidence type="ECO:0000256" key="3">
    <source>
        <dbReference type="ARBA" id="ARBA00020552"/>
    </source>
</evidence>
<evidence type="ECO:0000256" key="2">
    <source>
        <dbReference type="ARBA" id="ARBA00010270"/>
    </source>
</evidence>
<keyword evidence="10" id="KW-1185">Reference proteome</keyword>
<keyword evidence="4" id="KW-1003">Cell membrane</keyword>
<dbReference type="InterPro" id="IPR012413">
    <property type="entry name" value="BA14K"/>
</dbReference>
<evidence type="ECO:0000256" key="8">
    <source>
        <dbReference type="SAM" id="Phobius"/>
    </source>
</evidence>
<proteinExistence type="inferred from homology"/>
<evidence type="ECO:0000313" key="10">
    <source>
        <dbReference type="Proteomes" id="UP001073227"/>
    </source>
</evidence>
<dbReference type="Proteomes" id="UP001073227">
    <property type="component" value="Unassembled WGS sequence"/>
</dbReference>
<dbReference type="EMBL" id="JAOVZR010000001">
    <property type="protein sequence ID" value="MCY0147989.1"/>
    <property type="molecule type" value="Genomic_DNA"/>
</dbReference>
<evidence type="ECO:0000256" key="7">
    <source>
        <dbReference type="SAM" id="MobiDB-lite"/>
    </source>
</evidence>
<evidence type="ECO:0000256" key="5">
    <source>
        <dbReference type="ARBA" id="ARBA00022734"/>
    </source>
</evidence>
<reference evidence="9" key="1">
    <citation type="submission" date="2022-10" db="EMBL/GenBank/DDBJ databases">
        <title>Hoeflea sp. G2-23, isolated from marine algae.</title>
        <authorList>
            <person name="Kristyanto S."/>
            <person name="Kim J.M."/>
            <person name="Jeon C.O."/>
        </authorList>
    </citation>
    <scope>NUCLEOTIDE SEQUENCE</scope>
    <source>
        <strain evidence="9">G2-23</strain>
    </source>
</reference>
<feature type="region of interest" description="Disordered" evidence="7">
    <location>
        <begin position="1"/>
        <end position="23"/>
    </location>
</feature>
<keyword evidence="5" id="KW-0430">Lectin</keyword>
<gene>
    <name evidence="9" type="ORF">OEG84_09770</name>
</gene>
<dbReference type="Pfam" id="PF07886">
    <property type="entry name" value="BA14K"/>
    <property type="match status" value="1"/>
</dbReference>
<comment type="similarity">
    <text evidence="2">Belongs to the BA14k family.</text>
</comment>
<keyword evidence="8" id="KW-0812">Transmembrane</keyword>
<organism evidence="9 10">
    <name type="scientific">Hoeflea algicola</name>
    <dbReference type="NCBI Taxonomy" id="2983763"/>
    <lineage>
        <taxon>Bacteria</taxon>
        <taxon>Pseudomonadati</taxon>
        <taxon>Pseudomonadota</taxon>
        <taxon>Alphaproteobacteria</taxon>
        <taxon>Hyphomicrobiales</taxon>
        <taxon>Rhizobiaceae</taxon>
        <taxon>Hoeflea</taxon>
    </lineage>
</organism>